<keyword evidence="1" id="KW-0812">Transmembrane</keyword>
<keyword evidence="4" id="KW-1185">Reference proteome</keyword>
<dbReference type="Gene3D" id="1.20.5.160">
    <property type="entry name" value="Bacterial aa3 type cytochrome c oxidase subunit IV"/>
    <property type="match status" value="1"/>
</dbReference>
<protein>
    <submittedName>
        <fullName evidence="3">Aa3 type cytochrome c oxidase subunit IV</fullName>
    </submittedName>
</protein>
<organism evidence="3 4">
    <name type="scientific">Hyphomicrobium denitrificans (strain ATCC 51888 / DSM 1869 / NCIMB 11706 / TK 0415)</name>
    <dbReference type="NCBI Taxonomy" id="582899"/>
    <lineage>
        <taxon>Bacteria</taxon>
        <taxon>Pseudomonadati</taxon>
        <taxon>Pseudomonadota</taxon>
        <taxon>Alphaproteobacteria</taxon>
        <taxon>Hyphomicrobiales</taxon>
        <taxon>Hyphomicrobiaceae</taxon>
        <taxon>Hyphomicrobium</taxon>
    </lineage>
</organism>
<dbReference type="SUPFAM" id="SSF81469">
    <property type="entry name" value="Bacterial aa3 type cytochrome c oxidase subunit IV"/>
    <property type="match status" value="1"/>
</dbReference>
<dbReference type="HOGENOM" id="CLU_174805_2_1_5"/>
<reference evidence="4" key="1">
    <citation type="journal article" date="2011" name="J. Bacteriol.">
        <title>Genome sequences of eight morphologically diverse alphaproteobacteria.</title>
        <authorList>
            <consortium name="US DOE Joint Genome Institute"/>
            <person name="Brown P.J."/>
            <person name="Kysela D.T."/>
            <person name="Buechlein A."/>
            <person name="Hemmerich C."/>
            <person name="Brun Y.V."/>
        </authorList>
    </citation>
    <scope>NUCLEOTIDE SEQUENCE [LARGE SCALE GENOMIC DNA]</scope>
    <source>
        <strain evidence="4">ATCC 51888 / DSM 1869 / NCIB 11706 / TK 0415</strain>
    </source>
</reference>
<feature type="domain" description="Cytochrome c oxidase subunit IV bacterial aa3 type" evidence="2">
    <location>
        <begin position="11"/>
        <end position="46"/>
    </location>
</feature>
<gene>
    <name evidence="3" type="ordered locus">Hden_2633</name>
</gene>
<dbReference type="Proteomes" id="UP000002033">
    <property type="component" value="Chromosome"/>
</dbReference>
<proteinExistence type="predicted"/>
<dbReference type="InterPro" id="IPR012422">
    <property type="entry name" value="Cyt_c_oxidase_su4_bac-aa3"/>
</dbReference>
<dbReference type="KEGG" id="hdn:Hden_2633"/>
<evidence type="ECO:0000313" key="4">
    <source>
        <dbReference type="Proteomes" id="UP000002033"/>
    </source>
</evidence>
<evidence type="ECO:0000256" key="1">
    <source>
        <dbReference type="SAM" id="Phobius"/>
    </source>
</evidence>
<dbReference type="EMBL" id="CP002083">
    <property type="protein sequence ID" value="ADJ24429.1"/>
    <property type="molecule type" value="Genomic_DNA"/>
</dbReference>
<sequence length="47" mass="5227">MSVDYTNGHSAMDYAEHQKTYAGFLRFAKYAVIAAALVLLGMKIFLV</sequence>
<evidence type="ECO:0000259" key="2">
    <source>
        <dbReference type="Pfam" id="PF07835"/>
    </source>
</evidence>
<dbReference type="Pfam" id="PF07835">
    <property type="entry name" value="COX4_pro_2"/>
    <property type="match status" value="1"/>
</dbReference>
<dbReference type="AlphaFoldDB" id="D8JTB1"/>
<keyword evidence="1" id="KW-1133">Transmembrane helix</keyword>
<name>D8JTB1_HYPDA</name>
<dbReference type="InterPro" id="IPR036596">
    <property type="entry name" value="Cyt-C_aa3_sf"/>
</dbReference>
<dbReference type="STRING" id="582899.Hden_2633"/>
<keyword evidence="1" id="KW-0472">Membrane</keyword>
<dbReference type="OrthoDB" id="9812071at2"/>
<accession>D8JTB1</accession>
<feature type="transmembrane region" description="Helical" evidence="1">
    <location>
        <begin position="27"/>
        <end position="46"/>
    </location>
</feature>
<evidence type="ECO:0000313" key="3">
    <source>
        <dbReference type="EMBL" id="ADJ24429.1"/>
    </source>
</evidence>
<dbReference type="RefSeq" id="WP_013216588.1">
    <property type="nucleotide sequence ID" value="NC_014313.1"/>
</dbReference>